<keyword evidence="1" id="KW-0812">Transmembrane</keyword>
<keyword evidence="1" id="KW-1133">Transmembrane helix</keyword>
<dbReference type="EMBL" id="AYZQ01000001">
    <property type="protein sequence ID" value="KRM72880.1"/>
    <property type="molecule type" value="Genomic_DNA"/>
</dbReference>
<sequence>MSALIILLANGRRTLPMTKRKIQALVYGSIVVSAALTWFLADVWFSFIEFQPVWIGVVGSLGLLALSLWDRYRKNREQLATLRKKLPK</sequence>
<dbReference type="AlphaFoldDB" id="A0A0R2B0L7"/>
<evidence type="ECO:0000256" key="1">
    <source>
        <dbReference type="SAM" id="Phobius"/>
    </source>
</evidence>
<gene>
    <name evidence="2" type="ORF">FC34_GL000592</name>
</gene>
<keyword evidence="1" id="KW-0472">Membrane</keyword>
<organism evidence="2 3">
    <name type="scientific">Lacticaseibacillus brantae DSM 23927</name>
    <dbReference type="NCBI Taxonomy" id="1423727"/>
    <lineage>
        <taxon>Bacteria</taxon>
        <taxon>Bacillati</taxon>
        <taxon>Bacillota</taxon>
        <taxon>Bacilli</taxon>
        <taxon>Lactobacillales</taxon>
        <taxon>Lactobacillaceae</taxon>
        <taxon>Lacticaseibacillus</taxon>
    </lineage>
</organism>
<dbReference type="STRING" id="1423727.FC34_GL000592"/>
<name>A0A0R2B0L7_9LACO</name>
<keyword evidence="3" id="KW-1185">Reference proteome</keyword>
<feature type="transmembrane region" description="Helical" evidence="1">
    <location>
        <begin position="22"/>
        <end position="41"/>
    </location>
</feature>
<dbReference type="Proteomes" id="UP000051672">
    <property type="component" value="Unassembled WGS sequence"/>
</dbReference>
<reference evidence="2 3" key="1">
    <citation type="journal article" date="2015" name="Genome Announc.">
        <title>Expanding the biotechnology potential of lactobacilli through comparative genomics of 213 strains and associated genera.</title>
        <authorList>
            <person name="Sun Z."/>
            <person name="Harris H.M."/>
            <person name="McCann A."/>
            <person name="Guo C."/>
            <person name="Argimon S."/>
            <person name="Zhang W."/>
            <person name="Yang X."/>
            <person name="Jeffery I.B."/>
            <person name="Cooney J.C."/>
            <person name="Kagawa T.F."/>
            <person name="Liu W."/>
            <person name="Song Y."/>
            <person name="Salvetti E."/>
            <person name="Wrobel A."/>
            <person name="Rasinkangas P."/>
            <person name="Parkhill J."/>
            <person name="Rea M.C."/>
            <person name="O'Sullivan O."/>
            <person name="Ritari J."/>
            <person name="Douillard F.P."/>
            <person name="Paul Ross R."/>
            <person name="Yang R."/>
            <person name="Briner A.E."/>
            <person name="Felis G.E."/>
            <person name="de Vos W.M."/>
            <person name="Barrangou R."/>
            <person name="Klaenhammer T.R."/>
            <person name="Caufield P.W."/>
            <person name="Cui Y."/>
            <person name="Zhang H."/>
            <person name="O'Toole P.W."/>
        </authorList>
    </citation>
    <scope>NUCLEOTIDE SEQUENCE [LARGE SCALE GENOMIC DNA]</scope>
    <source>
        <strain evidence="2 3">DSM 23927</strain>
    </source>
</reference>
<protein>
    <submittedName>
        <fullName evidence="2">Uncharacterized protein</fullName>
    </submittedName>
</protein>
<accession>A0A0R2B0L7</accession>
<comment type="caution">
    <text evidence="2">The sequence shown here is derived from an EMBL/GenBank/DDBJ whole genome shotgun (WGS) entry which is preliminary data.</text>
</comment>
<evidence type="ECO:0000313" key="3">
    <source>
        <dbReference type="Proteomes" id="UP000051672"/>
    </source>
</evidence>
<evidence type="ECO:0000313" key="2">
    <source>
        <dbReference type="EMBL" id="KRM72880.1"/>
    </source>
</evidence>
<dbReference type="PATRIC" id="fig|1423727.3.peg.595"/>
<proteinExistence type="predicted"/>
<feature type="transmembrane region" description="Helical" evidence="1">
    <location>
        <begin position="53"/>
        <end position="69"/>
    </location>
</feature>